<dbReference type="Proteomes" id="UP000469452">
    <property type="component" value="Unassembled WGS sequence"/>
</dbReference>
<name>A0A6A4YZJ6_APHAT</name>
<feature type="region of interest" description="Disordered" evidence="2">
    <location>
        <begin position="1"/>
        <end position="22"/>
    </location>
</feature>
<dbReference type="AlphaFoldDB" id="A0A6A4YZJ6"/>
<evidence type="ECO:0000256" key="2">
    <source>
        <dbReference type="SAM" id="MobiDB-lite"/>
    </source>
</evidence>
<dbReference type="PANTHER" id="PTHR19303">
    <property type="entry name" value="TRANSPOSON"/>
    <property type="match status" value="1"/>
</dbReference>
<evidence type="ECO:0000313" key="4">
    <source>
        <dbReference type="EMBL" id="KAF0703265.1"/>
    </source>
</evidence>
<dbReference type="GO" id="GO:0005634">
    <property type="term" value="C:nucleus"/>
    <property type="evidence" value="ECO:0007669"/>
    <property type="project" value="TreeGrafter"/>
</dbReference>
<dbReference type="EMBL" id="VJMI01020827">
    <property type="protein sequence ID" value="KAF0703265.1"/>
    <property type="molecule type" value="Genomic_DNA"/>
</dbReference>
<dbReference type="InterPro" id="IPR050863">
    <property type="entry name" value="CenT-Element_Derived"/>
</dbReference>
<evidence type="ECO:0000313" key="5">
    <source>
        <dbReference type="Proteomes" id="UP000469452"/>
    </source>
</evidence>
<dbReference type="InterPro" id="IPR004875">
    <property type="entry name" value="DDE_SF_endonuclease_dom"/>
</dbReference>
<proteinExistence type="predicted"/>
<dbReference type="GO" id="GO:0003677">
    <property type="term" value="F:DNA binding"/>
    <property type="evidence" value="ECO:0007669"/>
    <property type="project" value="UniProtKB-KW"/>
</dbReference>
<dbReference type="SUPFAM" id="SSF46689">
    <property type="entry name" value="Homeodomain-like"/>
    <property type="match status" value="1"/>
</dbReference>
<feature type="compositionally biased region" description="Low complexity" evidence="2">
    <location>
        <begin position="456"/>
        <end position="466"/>
    </location>
</feature>
<dbReference type="Pfam" id="PF03221">
    <property type="entry name" value="HTH_Tnp_Tc5"/>
    <property type="match status" value="1"/>
</dbReference>
<dbReference type="PROSITE" id="PS51253">
    <property type="entry name" value="HTH_CENPB"/>
    <property type="match status" value="1"/>
</dbReference>
<dbReference type="Gene3D" id="1.10.10.60">
    <property type="entry name" value="Homeodomain-like"/>
    <property type="match status" value="1"/>
</dbReference>
<gene>
    <name evidence="4" type="ORF">AaE_015464</name>
</gene>
<dbReference type="VEuPathDB" id="FungiDB:H257_16961"/>
<accession>A0A6A4YZJ6</accession>
<comment type="caution">
    <text evidence="4">The sequence shown here is derived from an EMBL/GenBank/DDBJ whole genome shotgun (WGS) entry which is preliminary data.</text>
</comment>
<dbReference type="InterPro" id="IPR006600">
    <property type="entry name" value="HTH_CenpB_DNA-bd_dom"/>
</dbReference>
<keyword evidence="1" id="KW-0238">DNA-binding</keyword>
<feature type="region of interest" description="Disordered" evidence="2">
    <location>
        <begin position="446"/>
        <end position="471"/>
    </location>
</feature>
<organism evidence="4 5">
    <name type="scientific">Aphanomyces astaci</name>
    <name type="common">Crayfish plague agent</name>
    <dbReference type="NCBI Taxonomy" id="112090"/>
    <lineage>
        <taxon>Eukaryota</taxon>
        <taxon>Sar</taxon>
        <taxon>Stramenopiles</taxon>
        <taxon>Oomycota</taxon>
        <taxon>Saprolegniomycetes</taxon>
        <taxon>Saprolegniales</taxon>
        <taxon>Verrucalvaceae</taxon>
        <taxon>Aphanomyces</taxon>
    </lineage>
</organism>
<feature type="domain" description="HTH CENPB-type" evidence="3">
    <location>
        <begin position="94"/>
        <end position="167"/>
    </location>
</feature>
<dbReference type="InterPro" id="IPR009057">
    <property type="entry name" value="Homeodomain-like_sf"/>
</dbReference>
<reference evidence="4 5" key="1">
    <citation type="submission" date="2019-06" db="EMBL/GenBank/DDBJ databases">
        <title>Genomics analysis of Aphanomyces spp. identifies a new class of oomycete effector associated with host adaptation.</title>
        <authorList>
            <person name="Gaulin E."/>
        </authorList>
    </citation>
    <scope>NUCLEOTIDE SEQUENCE [LARGE SCALE GENOMIC DNA]</scope>
    <source>
        <strain evidence="4 5">E</strain>
    </source>
</reference>
<protein>
    <recommendedName>
        <fullName evidence="3">HTH CENPB-type domain-containing protein</fullName>
    </recommendedName>
</protein>
<evidence type="ECO:0000256" key="1">
    <source>
        <dbReference type="ARBA" id="ARBA00023125"/>
    </source>
</evidence>
<evidence type="ECO:0000259" key="3">
    <source>
        <dbReference type="PROSITE" id="PS51253"/>
    </source>
</evidence>
<dbReference type="PANTHER" id="PTHR19303:SF57">
    <property type="entry name" value="HTH CENPB-TYPE DOMAIN-CONTAINING PROTEIN"/>
    <property type="match status" value="1"/>
</dbReference>
<sequence length="518" mass="59075">MGHTKATGRPVVKHNGRKGPPQHQRLYFSYAKKLHVINWRKEHSMEATLDYFFKGVQGSERMTAWKKILRWEKCRPHITAMASQPSSANMLNTRAMGTATTLQMHDEEQIALWVQNLRSEGIPVNRLLLKCKAMEVAQDLGFLPSQFKASSTWISGFIKRWKLSWRAKTRSGQSNHAQGEATLAEFSQRIRQVVLENDIDDIYNADQTGINFEYIPKHTFDARGAKTVWIRCSGHDKDRMTAMLLADTKGTKYPMFLVLKTSKSTVKKNVQENLTRRNGFGPRVWPEIVELHERHASRLYANPTAWWNSDISIAFLEYHFGHRKGKNLKKVLLLWDDFSAHFGDEVVAYASSCDVMLEKIPPTFTWICQPADVSWMKPMKAAMRKRWVSYLRAEIKHHSSSQDGFRLLPPTRSDLVEWVNDAWENLPRATVINGFVKCNIIDPPVNTPATNADDGTTSSTPTSTPTQANATTDSKEFLATLLLQMTNREFEVHELESIDDIVQTTETDADDIPLDGLV</sequence>
<dbReference type="Pfam" id="PF03184">
    <property type="entry name" value="DDE_1"/>
    <property type="match status" value="1"/>
</dbReference>